<proteinExistence type="predicted"/>
<evidence type="ECO:0000256" key="1">
    <source>
        <dbReference type="SAM" id="MobiDB-lite"/>
    </source>
</evidence>
<keyword evidence="2" id="KW-0472">Membrane</keyword>
<dbReference type="PANTHER" id="PTHR40763:SF4">
    <property type="entry name" value="DUF1707 DOMAIN-CONTAINING PROTEIN"/>
    <property type="match status" value="1"/>
</dbReference>
<evidence type="ECO:0000313" key="5">
    <source>
        <dbReference type="Proteomes" id="UP000233750"/>
    </source>
</evidence>
<gene>
    <name evidence="4" type="ORF">ATK30_5496</name>
</gene>
<keyword evidence="5" id="KW-1185">Reference proteome</keyword>
<reference evidence="4 5" key="1">
    <citation type="submission" date="2017-12" db="EMBL/GenBank/DDBJ databases">
        <title>Sequencing the genomes of 1000 Actinobacteria strains.</title>
        <authorList>
            <person name="Klenk H.-P."/>
        </authorList>
    </citation>
    <scope>NUCLEOTIDE SEQUENCE [LARGE SCALE GENOMIC DNA]</scope>
    <source>
        <strain evidence="4 5">DSM 45165</strain>
    </source>
</reference>
<dbReference type="AlphaFoldDB" id="A0A2N3WL86"/>
<feature type="region of interest" description="Disordered" evidence="1">
    <location>
        <begin position="1"/>
        <end position="22"/>
    </location>
</feature>
<feature type="region of interest" description="Disordered" evidence="1">
    <location>
        <begin position="45"/>
        <end position="68"/>
    </location>
</feature>
<dbReference type="PANTHER" id="PTHR40763">
    <property type="entry name" value="MEMBRANE PROTEIN-RELATED"/>
    <property type="match status" value="1"/>
</dbReference>
<comment type="caution">
    <text evidence="4">The sequence shown here is derived from an EMBL/GenBank/DDBJ whole genome shotgun (WGS) entry which is preliminary data.</text>
</comment>
<accession>A0A2N3WL86</accession>
<dbReference type="Pfam" id="PF08044">
    <property type="entry name" value="DUF1707"/>
    <property type="match status" value="1"/>
</dbReference>
<feature type="transmembrane region" description="Helical" evidence="2">
    <location>
        <begin position="73"/>
        <end position="99"/>
    </location>
</feature>
<dbReference type="EMBL" id="PJMY01000003">
    <property type="protein sequence ID" value="PKV94616.1"/>
    <property type="molecule type" value="Genomic_DNA"/>
</dbReference>
<feature type="compositionally biased region" description="Basic and acidic residues" evidence="1">
    <location>
        <begin position="1"/>
        <end position="21"/>
    </location>
</feature>
<organism evidence="4 5">
    <name type="scientific">Amycolatopsis echigonensis</name>
    <dbReference type="NCBI Taxonomy" id="2576905"/>
    <lineage>
        <taxon>Bacteria</taxon>
        <taxon>Bacillati</taxon>
        <taxon>Actinomycetota</taxon>
        <taxon>Actinomycetes</taxon>
        <taxon>Pseudonocardiales</taxon>
        <taxon>Pseudonocardiaceae</taxon>
        <taxon>Amycolatopsis</taxon>
    </lineage>
</organism>
<evidence type="ECO:0000313" key="4">
    <source>
        <dbReference type="EMBL" id="PKV94616.1"/>
    </source>
</evidence>
<name>A0A2N3WL86_9PSEU</name>
<sequence length="107" mass="11339">MADPKIRASDADREETVERLSHQVAAGRLSMDEFSERAARAHEAKTAGELAALTSDLPRPSPPRSTARKPNTVLIVALVAIVVLIALGVLAVVLMGSMMGNMGPMHP</sequence>
<dbReference type="InterPro" id="IPR012551">
    <property type="entry name" value="DUF1707_SHOCT-like"/>
</dbReference>
<dbReference type="Proteomes" id="UP000233750">
    <property type="component" value="Unassembled WGS sequence"/>
</dbReference>
<feature type="domain" description="DUF1707" evidence="3">
    <location>
        <begin position="6"/>
        <end position="58"/>
    </location>
</feature>
<dbReference type="RefSeq" id="WP_037359719.1">
    <property type="nucleotide sequence ID" value="NZ_JACJHR010000014.1"/>
</dbReference>
<dbReference type="OrthoDB" id="3625082at2"/>
<evidence type="ECO:0000259" key="3">
    <source>
        <dbReference type="Pfam" id="PF08044"/>
    </source>
</evidence>
<evidence type="ECO:0000256" key="2">
    <source>
        <dbReference type="SAM" id="Phobius"/>
    </source>
</evidence>
<keyword evidence="2" id="KW-0812">Transmembrane</keyword>
<keyword evidence="2" id="KW-1133">Transmembrane helix</keyword>
<protein>
    <submittedName>
        <fullName evidence="4">Uncharacterized protein DUF1707</fullName>
    </submittedName>
</protein>